<feature type="domain" description="CYTH" evidence="1">
    <location>
        <begin position="6"/>
        <end position="137"/>
    </location>
</feature>
<evidence type="ECO:0000313" key="2">
    <source>
        <dbReference type="EMBL" id="OIQ97962.1"/>
    </source>
</evidence>
<dbReference type="InterPro" id="IPR033469">
    <property type="entry name" value="CYTH-like_dom_sf"/>
</dbReference>
<dbReference type="AlphaFoldDB" id="A0A1J5RQS0"/>
<organism evidence="2">
    <name type="scientific">mine drainage metagenome</name>
    <dbReference type="NCBI Taxonomy" id="410659"/>
    <lineage>
        <taxon>unclassified sequences</taxon>
        <taxon>metagenomes</taxon>
        <taxon>ecological metagenomes</taxon>
    </lineage>
</organism>
<protein>
    <submittedName>
        <fullName evidence="2">CYTH domain protein</fullName>
    </submittedName>
</protein>
<name>A0A1J5RQS0_9ZZZZ</name>
<accession>A0A1J5RQS0</accession>
<dbReference type="PANTHER" id="PTHR21028:SF2">
    <property type="entry name" value="CYTH DOMAIN-CONTAINING PROTEIN"/>
    <property type="match status" value="1"/>
</dbReference>
<dbReference type="Pfam" id="PF01928">
    <property type="entry name" value="CYTH"/>
    <property type="match status" value="1"/>
</dbReference>
<reference evidence="2" key="1">
    <citation type="submission" date="2016-10" db="EMBL/GenBank/DDBJ databases">
        <title>Sequence of Gallionella enrichment culture.</title>
        <authorList>
            <person name="Poehlein A."/>
            <person name="Muehling M."/>
            <person name="Daniel R."/>
        </authorList>
    </citation>
    <scope>NUCLEOTIDE SEQUENCE</scope>
</reference>
<dbReference type="InterPro" id="IPR008173">
    <property type="entry name" value="Adenylyl_cyclase_CyaB"/>
</dbReference>
<dbReference type="InterPro" id="IPR023577">
    <property type="entry name" value="CYTH_domain"/>
</dbReference>
<gene>
    <name evidence="2" type="ORF">GALL_200110</name>
</gene>
<proteinExistence type="predicted"/>
<sequence length="173" mass="20136">MSIVNFEFKARANNIKQLEEKLLTLDPVFKGEDHQTDTYFNVAVGRLKLREGNIENALIWYDRPNIADAKQSDIILYQHQPDTSLKDILIKVHGIKVVVDKTRRIYFIDNVKFHFDLVKELGTFVEVEAIDSNGSIGIEKLKQQCDYYFNFFGLNKADYENYSYSDLLMGKNK</sequence>
<dbReference type="EMBL" id="MLJW01000125">
    <property type="protein sequence ID" value="OIQ97962.1"/>
    <property type="molecule type" value="Genomic_DNA"/>
</dbReference>
<dbReference type="SUPFAM" id="SSF55154">
    <property type="entry name" value="CYTH-like phosphatases"/>
    <property type="match status" value="1"/>
</dbReference>
<dbReference type="Gene3D" id="2.40.320.10">
    <property type="entry name" value="Hypothetical Protein Pfu-838710-001"/>
    <property type="match status" value="1"/>
</dbReference>
<comment type="caution">
    <text evidence="2">The sequence shown here is derived from an EMBL/GenBank/DDBJ whole genome shotgun (WGS) entry which is preliminary data.</text>
</comment>
<dbReference type="CDD" id="cd07890">
    <property type="entry name" value="CYTH-like_AC_IV-like"/>
    <property type="match status" value="1"/>
</dbReference>
<evidence type="ECO:0000259" key="1">
    <source>
        <dbReference type="Pfam" id="PF01928"/>
    </source>
</evidence>
<dbReference type="PANTHER" id="PTHR21028">
    <property type="entry name" value="SI:CH211-156B7.4"/>
    <property type="match status" value="1"/>
</dbReference>